<reference evidence="1" key="1">
    <citation type="submission" date="2018-05" db="EMBL/GenBank/DDBJ databases">
        <authorList>
            <person name="Lanie J.A."/>
            <person name="Ng W.-L."/>
            <person name="Kazmierczak K.M."/>
            <person name="Andrzejewski T.M."/>
            <person name="Davidsen T.M."/>
            <person name="Wayne K.J."/>
            <person name="Tettelin H."/>
            <person name="Glass J.I."/>
            <person name="Rusch D."/>
            <person name="Podicherti R."/>
            <person name="Tsui H.-C.T."/>
            <person name="Winkler M.E."/>
        </authorList>
    </citation>
    <scope>NUCLEOTIDE SEQUENCE</scope>
</reference>
<sequence>VNKTYAQQMCPPPLSHCNTPITITNSFSITSPILCNGDDDAILQATVQGGTYWRYVVEYWHPFVGIWLPFTGTCTNADTVDFTLVPILPPSPPSPPSLSTNFKLTVTDTVTGCGSASTIITVTQPDQLVSTFNVTSSSLCFGDSVADLSLNITGGTPPYSISLNGGTNVQIPANDTNFLNVPAGTYQVNITDANACTDSSTITVTSPSIIIPDLTIQSIDCAGGTGEIQASQTGGTPPFQYSINGGSSYTSNNIFSSLLSNTYNIIFRDINNCEVDTNYFLAEPSTLSATITVTNPVSCNGEEDASVTTLPTG</sequence>
<dbReference type="EMBL" id="UINC01110048">
    <property type="protein sequence ID" value="SVC77293.1"/>
    <property type="molecule type" value="Genomic_DNA"/>
</dbReference>
<protein>
    <recommendedName>
        <fullName evidence="2">SprB repeat-containing protein</fullName>
    </recommendedName>
</protein>
<evidence type="ECO:0008006" key="2">
    <source>
        <dbReference type="Google" id="ProtNLM"/>
    </source>
</evidence>
<feature type="non-terminal residue" evidence="1">
    <location>
        <position position="1"/>
    </location>
</feature>
<dbReference type="InterPro" id="IPR025667">
    <property type="entry name" value="SprB_repeat"/>
</dbReference>
<evidence type="ECO:0000313" key="1">
    <source>
        <dbReference type="EMBL" id="SVC77293.1"/>
    </source>
</evidence>
<feature type="non-terminal residue" evidence="1">
    <location>
        <position position="313"/>
    </location>
</feature>
<dbReference type="Pfam" id="PF13573">
    <property type="entry name" value="SprB"/>
    <property type="match status" value="2"/>
</dbReference>
<proteinExistence type="predicted"/>
<organism evidence="1">
    <name type="scientific">marine metagenome</name>
    <dbReference type="NCBI Taxonomy" id="408172"/>
    <lineage>
        <taxon>unclassified sequences</taxon>
        <taxon>metagenomes</taxon>
        <taxon>ecological metagenomes</taxon>
    </lineage>
</organism>
<accession>A0A382PVA3</accession>
<name>A0A382PVA3_9ZZZZ</name>
<dbReference type="AlphaFoldDB" id="A0A382PVA3"/>
<gene>
    <name evidence="1" type="ORF">METZ01_LOCUS330147</name>
</gene>